<dbReference type="InterPro" id="IPR023572">
    <property type="entry name" value="Archease_dom"/>
</dbReference>
<dbReference type="Proteomes" id="UP000053766">
    <property type="component" value="Unassembled WGS sequence"/>
</dbReference>
<dbReference type="PANTHER" id="PTHR12682:SF11">
    <property type="entry name" value="PROTEIN ARCHEASE"/>
    <property type="match status" value="1"/>
</dbReference>
<feature type="domain" description="Archease" evidence="6">
    <location>
        <begin position="58"/>
        <end position="195"/>
    </location>
</feature>
<evidence type="ECO:0000313" key="8">
    <source>
        <dbReference type="Proteomes" id="UP000053766"/>
    </source>
</evidence>
<dbReference type="GO" id="GO:0046872">
    <property type="term" value="F:metal ion binding"/>
    <property type="evidence" value="ECO:0007669"/>
    <property type="project" value="UniProtKB-KW"/>
</dbReference>
<evidence type="ECO:0000256" key="5">
    <source>
        <dbReference type="ARBA" id="ARBA00071898"/>
    </source>
</evidence>
<comment type="similarity">
    <text evidence="1">Belongs to the archease family.</text>
</comment>
<evidence type="ECO:0000256" key="3">
    <source>
        <dbReference type="ARBA" id="ARBA00022723"/>
    </source>
</evidence>
<evidence type="ECO:0000256" key="1">
    <source>
        <dbReference type="ARBA" id="ARBA00007963"/>
    </source>
</evidence>
<evidence type="ECO:0000259" key="6">
    <source>
        <dbReference type="Pfam" id="PF01951"/>
    </source>
</evidence>
<name>A0A0D8XCW8_DICVI</name>
<evidence type="ECO:0000256" key="2">
    <source>
        <dbReference type="ARBA" id="ARBA00022694"/>
    </source>
</evidence>
<dbReference type="STRING" id="29172.A0A0D8XCW8"/>
<organism evidence="7 8">
    <name type="scientific">Dictyocaulus viviparus</name>
    <name type="common">Bovine lungworm</name>
    <dbReference type="NCBI Taxonomy" id="29172"/>
    <lineage>
        <taxon>Eukaryota</taxon>
        <taxon>Metazoa</taxon>
        <taxon>Ecdysozoa</taxon>
        <taxon>Nematoda</taxon>
        <taxon>Chromadorea</taxon>
        <taxon>Rhabditida</taxon>
        <taxon>Rhabditina</taxon>
        <taxon>Rhabditomorpha</taxon>
        <taxon>Strongyloidea</taxon>
        <taxon>Metastrongylidae</taxon>
        <taxon>Dictyocaulus</taxon>
    </lineage>
</organism>
<reference evidence="8" key="2">
    <citation type="journal article" date="2016" name="Sci. Rep.">
        <title>Dictyocaulus viviparus genome, variome and transcriptome elucidate lungworm biology and support future intervention.</title>
        <authorList>
            <person name="McNulty S.N."/>
            <person name="Strube C."/>
            <person name="Rosa B.A."/>
            <person name="Martin J.C."/>
            <person name="Tyagi R."/>
            <person name="Choi Y.J."/>
            <person name="Wang Q."/>
            <person name="Hallsworth Pepin K."/>
            <person name="Zhang X."/>
            <person name="Ozersky P."/>
            <person name="Wilson R.K."/>
            <person name="Sternberg P.W."/>
            <person name="Gasser R.B."/>
            <person name="Mitreva M."/>
        </authorList>
    </citation>
    <scope>NUCLEOTIDE SEQUENCE [LARGE SCALE GENOMIC DNA]</scope>
    <source>
        <strain evidence="8">HannoverDv2000</strain>
    </source>
</reference>
<protein>
    <recommendedName>
        <fullName evidence="5">Protein archease-like</fullName>
    </recommendedName>
</protein>
<keyword evidence="2" id="KW-0819">tRNA processing</keyword>
<dbReference type="FunFam" id="3.55.10.10:FF:000002">
    <property type="entry name" value="Archease, putative"/>
    <property type="match status" value="1"/>
</dbReference>
<reference evidence="7 8" key="1">
    <citation type="submission" date="2013-11" db="EMBL/GenBank/DDBJ databases">
        <title>Draft genome of the bovine lungworm Dictyocaulus viviparus.</title>
        <authorList>
            <person name="Mitreva M."/>
        </authorList>
    </citation>
    <scope>NUCLEOTIDE SEQUENCE [LARGE SCALE GENOMIC DNA]</scope>
    <source>
        <strain evidence="7 8">HannoverDv2000</strain>
    </source>
</reference>
<dbReference type="Pfam" id="PF01951">
    <property type="entry name" value="Archease"/>
    <property type="match status" value="1"/>
</dbReference>
<dbReference type="InterPro" id="IPR002804">
    <property type="entry name" value="Archease"/>
</dbReference>
<dbReference type="PANTHER" id="PTHR12682">
    <property type="entry name" value="ARCHEASE"/>
    <property type="match status" value="1"/>
</dbReference>
<gene>
    <name evidence="7" type="ORF">DICVIV_11547</name>
</gene>
<proteinExistence type="inferred from homology"/>
<dbReference type="OrthoDB" id="2190767at2759"/>
<dbReference type="AlphaFoldDB" id="A0A0D8XCW8"/>
<evidence type="ECO:0000313" key="7">
    <source>
        <dbReference type="EMBL" id="KJH42465.1"/>
    </source>
</evidence>
<accession>A0A0D8XCW8</accession>
<dbReference type="GO" id="GO:0006388">
    <property type="term" value="P:tRNA splicing, via endonucleolytic cleavage and ligation"/>
    <property type="evidence" value="ECO:0007669"/>
    <property type="project" value="TreeGrafter"/>
</dbReference>
<keyword evidence="3" id="KW-0479">Metal-binding</keyword>
<evidence type="ECO:0000256" key="4">
    <source>
        <dbReference type="ARBA" id="ARBA00022837"/>
    </source>
</evidence>
<dbReference type="Gene3D" id="3.55.10.10">
    <property type="entry name" value="Archease domain"/>
    <property type="match status" value="1"/>
</dbReference>
<dbReference type="InterPro" id="IPR036820">
    <property type="entry name" value="Archease_dom_sf"/>
</dbReference>
<dbReference type="SUPFAM" id="SSF69819">
    <property type="entry name" value="MTH1598-like"/>
    <property type="match status" value="1"/>
</dbReference>
<sequence>MNLGDEIGDRNHFQSPYSVGEIDLHLLAKRPRPSKNGDDEVSIAGPSMELEPTSALGYRYLEHPADIQVHAWGPNLTSAIEQAVVATYGYMTELESVEEQFSMVYSVEANDLQGLVHAILAEALCGFQSEPFFVGRRVVVDNLDLESWKASFEVFGECFDLDKHNQLSDVKAITYSNMHIVEDANRCDIFVILDI</sequence>
<dbReference type="GO" id="GO:0072669">
    <property type="term" value="C:tRNA-splicing ligase complex"/>
    <property type="evidence" value="ECO:0007669"/>
    <property type="project" value="TreeGrafter"/>
</dbReference>
<dbReference type="EMBL" id="KN716662">
    <property type="protein sequence ID" value="KJH42465.1"/>
    <property type="molecule type" value="Genomic_DNA"/>
</dbReference>
<keyword evidence="4" id="KW-0106">Calcium</keyword>
<keyword evidence="8" id="KW-1185">Reference proteome</keyword>